<dbReference type="Proteomes" id="UP000184079">
    <property type="component" value="Unassembled WGS sequence"/>
</dbReference>
<keyword evidence="3" id="KW-1185">Reference proteome</keyword>
<dbReference type="EMBL" id="FQXD01000009">
    <property type="protein sequence ID" value="SHH61223.1"/>
    <property type="molecule type" value="Genomic_DNA"/>
</dbReference>
<protein>
    <submittedName>
        <fullName evidence="2">Uncharacterized protein</fullName>
    </submittedName>
</protein>
<proteinExistence type="predicted"/>
<sequence length="242" mass="28832">MSENVIMDDKKRDWIISNLVGRNILDISFDADLAVLGDYKTVEYCNFILNKECYIENCSTVHDLMDYDFANLKYDTIVFNKTISDQKYIGILLKKMMPIISDKGKLLFSLDLVKVKELNFDTYQGLLLNYLFLDGVLYCTFKKDISNHRIQLNKSNLNKTSCEEIKKIETLEQRNRNLNEQLRQEKIQKLEANRELYQEYEDTEKLLNNLIIMERKYNALMNSKLGKVTLKYWDMKNRKRRR</sequence>
<keyword evidence="1" id="KW-0175">Coiled coil</keyword>
<dbReference type="AlphaFoldDB" id="A0A1M5UEZ0"/>
<dbReference type="RefSeq" id="WP_073009439.1">
    <property type="nucleotide sequence ID" value="NZ_FQXD01000009.1"/>
</dbReference>
<feature type="coiled-coil region" evidence="1">
    <location>
        <begin position="165"/>
        <end position="213"/>
    </location>
</feature>
<reference evidence="3" key="1">
    <citation type="submission" date="2016-11" db="EMBL/GenBank/DDBJ databases">
        <authorList>
            <person name="Varghese N."/>
            <person name="Submissions S."/>
        </authorList>
    </citation>
    <scope>NUCLEOTIDE SEQUENCE [LARGE SCALE GENOMIC DNA]</scope>
    <source>
        <strain evidence="3">CGMCC 1.6496</strain>
    </source>
</reference>
<evidence type="ECO:0000256" key="1">
    <source>
        <dbReference type="SAM" id="Coils"/>
    </source>
</evidence>
<accession>A0A1M5UEZ0</accession>
<gene>
    <name evidence="2" type="ORF">SAMN05421807_109141</name>
</gene>
<evidence type="ECO:0000313" key="2">
    <source>
        <dbReference type="EMBL" id="SHH61223.1"/>
    </source>
</evidence>
<evidence type="ECO:0000313" key="3">
    <source>
        <dbReference type="Proteomes" id="UP000184079"/>
    </source>
</evidence>
<name>A0A1M5UEZ0_9BACI</name>
<dbReference type="OrthoDB" id="2575094at2"/>
<organism evidence="2 3">
    <name type="scientific">Virgibacillus chiguensis</name>
    <dbReference type="NCBI Taxonomy" id="411959"/>
    <lineage>
        <taxon>Bacteria</taxon>
        <taxon>Bacillati</taxon>
        <taxon>Bacillota</taxon>
        <taxon>Bacilli</taxon>
        <taxon>Bacillales</taxon>
        <taxon>Bacillaceae</taxon>
        <taxon>Virgibacillus</taxon>
    </lineage>
</organism>